<proteinExistence type="predicted"/>
<feature type="region of interest" description="Disordered" evidence="1">
    <location>
        <begin position="201"/>
        <end position="221"/>
    </location>
</feature>
<reference evidence="2" key="2">
    <citation type="journal article" date="2019" name="IMA Fungus">
        <title>Genome sequencing and comparison of five Tilletia species to identify candidate genes for the detection of regulated species infecting wheat.</title>
        <authorList>
            <person name="Nguyen H.D.T."/>
            <person name="Sultana T."/>
            <person name="Kesanakurti P."/>
            <person name="Hambleton S."/>
        </authorList>
    </citation>
    <scope>NUCLEOTIDE SEQUENCE</scope>
    <source>
        <strain evidence="2">DAOMC 238032</strain>
    </source>
</reference>
<dbReference type="EMBL" id="LWDD02000845">
    <property type="protein sequence ID" value="KAE8256475.1"/>
    <property type="molecule type" value="Genomic_DNA"/>
</dbReference>
<name>A0A8T8T6L1_9BASI</name>
<sequence>MVMLNVPALGGKSGPLLASTVHPQVRDILSDDSLMGASLGEAMIQAIEMQMKLHTEQDLRFLETLDAKDEDIVLPVTQPGSQDGQDDVLPSTSEGHEPPTLFAHATARVAIELGKASETEAQEIASRVPLVASSSFKDAIFNFAPLPYAVLSQALRFSSMAKTPRGSKQASESGGASQGADAVDEWIIRNEKYMRARLVLDNPRDDGSPAAPTGDETNPSLLRLGIDKSGSHWKEFMVGLGRDSKRVFVNSNPQDSSSSTIRIQRPDKADLPGLLLLDHYRKEVIEINALSAFQSRFETMIFAALKGLDWSNVLVAGGIALAALTSVTDEEAQKSEGSDIDLYLWGLTADQANAKLLEIEKVFASNLPLDEGTGKPIKYAALRNLQTITFVPERYPYRRVQVILKLCLNPMAILLNFDLDQVAVGYTGDEVWMLPRASRALVTGYTTFTMDLIHGSFLESRKATQCKRVFKYGERGYGLRFLPSYIEALPTVPLNQKTTTEKNVPEESLPRDELNVTLREERARVAWWLASHNRKFRLPFRDRRVSMAESRKLNTGEIADSGSLSGWQLFARHIASWELAQLGYFVLFGQEETLVSDFYPDDPLAYDDGPEFSWNEGFSLETLRNAVDAANNFDEDMLQGSLRELGIIPSRYEDFRPRKDFEKLVQVNAEKYLNERVPLKRVILASSLHEALAEPLVAIVHLPKNFRAHAESLLKGASSSFEDVIKTNAPLPLPVAHQLDAGGDAGVSSDADSILSYWINGPDPKAHRIMREGTEGDVPIVPHWQLVSRETDEVYEVVHAFRRAHRNLVVEAEMRNRSVRRQVGRRLVRPTERSERDAFERWACTRVLFEHHGDASRRILAVPRWVVFCRFILTQADAHHLSDERYQVDWSEESNDGEGGDGVGSSGRSAAGSKKSEPPQTVEDWVATTFGTSRRFVLRSYDWPDWFRQCLPPVHLLPALENGCDAIPSEFGDDWWTTDPEDTDPEDTDAED</sequence>
<gene>
    <name evidence="2" type="ORF">A4X03_0g5368</name>
</gene>
<organism evidence="2 3">
    <name type="scientific">Tilletia caries</name>
    <name type="common">wheat bunt fungus</name>
    <dbReference type="NCBI Taxonomy" id="13290"/>
    <lineage>
        <taxon>Eukaryota</taxon>
        <taxon>Fungi</taxon>
        <taxon>Dikarya</taxon>
        <taxon>Basidiomycota</taxon>
        <taxon>Ustilaginomycotina</taxon>
        <taxon>Exobasidiomycetes</taxon>
        <taxon>Tilletiales</taxon>
        <taxon>Tilletiaceae</taxon>
        <taxon>Tilletia</taxon>
    </lineage>
</organism>
<evidence type="ECO:0000313" key="2">
    <source>
        <dbReference type="EMBL" id="KAE8256475.1"/>
    </source>
</evidence>
<evidence type="ECO:0000313" key="3">
    <source>
        <dbReference type="Proteomes" id="UP000077671"/>
    </source>
</evidence>
<feature type="compositionally biased region" description="Acidic residues" evidence="1">
    <location>
        <begin position="979"/>
        <end position="992"/>
    </location>
</feature>
<protein>
    <submittedName>
        <fullName evidence="2">Uncharacterized protein</fullName>
    </submittedName>
</protein>
<dbReference type="AlphaFoldDB" id="A0A8T8T6L1"/>
<feature type="compositionally biased region" description="Acidic residues" evidence="1">
    <location>
        <begin position="890"/>
        <end position="899"/>
    </location>
</feature>
<reference evidence="2" key="1">
    <citation type="submission" date="2016-04" db="EMBL/GenBank/DDBJ databases">
        <authorList>
            <person name="Nguyen H.D."/>
            <person name="Kesanakurti P."/>
            <person name="Cullis J."/>
            <person name="Levesque C.A."/>
            <person name="Hambleton S."/>
        </authorList>
    </citation>
    <scope>NUCLEOTIDE SEQUENCE</scope>
    <source>
        <strain evidence="2">DAOMC 238032</strain>
    </source>
</reference>
<feature type="region of interest" description="Disordered" evidence="1">
    <location>
        <begin position="75"/>
        <end position="94"/>
    </location>
</feature>
<evidence type="ECO:0000256" key="1">
    <source>
        <dbReference type="SAM" id="MobiDB-lite"/>
    </source>
</evidence>
<dbReference type="Proteomes" id="UP000077671">
    <property type="component" value="Unassembled WGS sequence"/>
</dbReference>
<feature type="region of interest" description="Disordered" evidence="1">
    <location>
        <begin position="889"/>
        <end position="924"/>
    </location>
</feature>
<feature type="region of interest" description="Disordered" evidence="1">
    <location>
        <begin position="971"/>
        <end position="992"/>
    </location>
</feature>
<accession>A0A8T8T6L1</accession>
<comment type="caution">
    <text evidence="2">The sequence shown here is derived from an EMBL/GenBank/DDBJ whole genome shotgun (WGS) entry which is preliminary data.</text>
</comment>